<dbReference type="GO" id="GO:0045332">
    <property type="term" value="P:phospholipid translocation"/>
    <property type="evidence" value="ECO:0007669"/>
    <property type="project" value="TreeGrafter"/>
</dbReference>
<dbReference type="InterPro" id="IPR036259">
    <property type="entry name" value="MFS_trans_sf"/>
</dbReference>
<evidence type="ECO:0000256" key="2">
    <source>
        <dbReference type="SAM" id="Phobius"/>
    </source>
</evidence>
<feature type="transmembrane region" description="Helical" evidence="2">
    <location>
        <begin position="396"/>
        <end position="419"/>
    </location>
</feature>
<feature type="transmembrane region" description="Helical" evidence="2">
    <location>
        <begin position="475"/>
        <end position="494"/>
    </location>
</feature>
<evidence type="ECO:0000313" key="3">
    <source>
        <dbReference type="EMBL" id="KAF5375721.1"/>
    </source>
</evidence>
<gene>
    <name evidence="4" type="ORF">D9615_008437</name>
    <name evidence="3" type="ORF">D9615_009324</name>
</gene>
<dbReference type="Gene3D" id="3.40.1110.10">
    <property type="entry name" value="Calcium-transporting ATPase, cytoplasmic domain N"/>
    <property type="match status" value="1"/>
</dbReference>
<dbReference type="EMBL" id="JAACJP010000011">
    <property type="protein sequence ID" value="KAF5381382.1"/>
    <property type="molecule type" value="Genomic_DNA"/>
</dbReference>
<organism evidence="3 5">
    <name type="scientific">Tricholomella constricta</name>
    <dbReference type="NCBI Taxonomy" id="117010"/>
    <lineage>
        <taxon>Eukaryota</taxon>
        <taxon>Fungi</taxon>
        <taxon>Dikarya</taxon>
        <taxon>Basidiomycota</taxon>
        <taxon>Agaricomycotina</taxon>
        <taxon>Agaricomycetes</taxon>
        <taxon>Agaricomycetidae</taxon>
        <taxon>Agaricales</taxon>
        <taxon>Tricholomatineae</taxon>
        <taxon>Lyophyllaceae</taxon>
        <taxon>Tricholomella</taxon>
    </lineage>
</organism>
<dbReference type="Proteomes" id="UP000565441">
    <property type="component" value="Unassembled WGS sequence"/>
</dbReference>
<dbReference type="EMBL" id="JAACJP010000032">
    <property type="protein sequence ID" value="KAF5375721.1"/>
    <property type="molecule type" value="Genomic_DNA"/>
</dbReference>
<keyword evidence="2" id="KW-0472">Membrane</keyword>
<feature type="region of interest" description="Disordered" evidence="1">
    <location>
        <begin position="73"/>
        <end position="130"/>
    </location>
</feature>
<dbReference type="AlphaFoldDB" id="A0A8H5H2F8"/>
<feature type="transmembrane region" description="Helical" evidence="2">
    <location>
        <begin position="431"/>
        <end position="455"/>
    </location>
</feature>
<reference evidence="3 5" key="1">
    <citation type="journal article" date="2020" name="ISME J.">
        <title>Uncovering the hidden diversity of litter-decomposition mechanisms in mushroom-forming fungi.</title>
        <authorList>
            <person name="Floudas D."/>
            <person name="Bentzer J."/>
            <person name="Ahren D."/>
            <person name="Johansson T."/>
            <person name="Persson P."/>
            <person name="Tunlid A."/>
        </authorList>
    </citation>
    <scope>NUCLEOTIDE SEQUENCE [LARGE SCALE GENOMIC DNA]</scope>
    <source>
        <strain evidence="3 5">CBS 661.87</strain>
    </source>
</reference>
<keyword evidence="2" id="KW-0812">Transmembrane</keyword>
<dbReference type="Pfam" id="PF13246">
    <property type="entry name" value="Cation_ATPase"/>
    <property type="match status" value="1"/>
</dbReference>
<dbReference type="SUPFAM" id="SSF81660">
    <property type="entry name" value="Metal cation-transporting ATPase, ATP-binding domain N"/>
    <property type="match status" value="1"/>
</dbReference>
<dbReference type="PANTHER" id="PTHR24092">
    <property type="entry name" value="PROBABLE PHOSPHOLIPID-TRANSPORTING ATPASE"/>
    <property type="match status" value="1"/>
</dbReference>
<evidence type="ECO:0000313" key="5">
    <source>
        <dbReference type="Proteomes" id="UP000565441"/>
    </source>
</evidence>
<proteinExistence type="predicted"/>
<dbReference type="InterPro" id="IPR023299">
    <property type="entry name" value="ATPase_P-typ_cyto_dom_N"/>
</dbReference>
<dbReference type="GO" id="GO:0000166">
    <property type="term" value="F:nucleotide binding"/>
    <property type="evidence" value="ECO:0007669"/>
    <property type="project" value="InterPro"/>
</dbReference>
<dbReference type="SUPFAM" id="SSF103473">
    <property type="entry name" value="MFS general substrate transporter"/>
    <property type="match status" value="1"/>
</dbReference>
<protein>
    <submittedName>
        <fullName evidence="3">Uncharacterized protein</fullName>
    </submittedName>
</protein>
<feature type="compositionally biased region" description="Low complexity" evidence="1">
    <location>
        <begin position="95"/>
        <end position="112"/>
    </location>
</feature>
<dbReference type="GO" id="GO:0005886">
    <property type="term" value="C:plasma membrane"/>
    <property type="evidence" value="ECO:0007669"/>
    <property type="project" value="TreeGrafter"/>
</dbReference>
<comment type="caution">
    <text evidence="3">The sequence shown here is derived from an EMBL/GenBank/DDBJ whole genome shotgun (WGS) entry which is preliminary data.</text>
</comment>
<dbReference type="PANTHER" id="PTHR24092:SF153">
    <property type="entry name" value="PHOSPHOLIPID-TRANSPORTING ATPASE"/>
    <property type="match status" value="1"/>
</dbReference>
<sequence>MVVALGQAAFIYFDSDTCYDKAGQAIVARSWNLSDDLGQIEYIFSDKAVITLTQNSMIFRECSIAGKVYRGDPESVREKHPDVQPVAPLTKGANPASLPASSSGESSIAAGSNDDQKDLATAVPEPPAPGATKLSPQIIYHFSDATLAAGLQASASADPNSPDAAHAQSFNGFFSVLALCHTVLTGVDPETGSLEYKAQSSDEAVLVEELERYQLLNILEFTSARKRMSVVLRKLDEQDGWMFLLCKGADTVIYERLKEGADELKADQRHLAEFASGGLRTLSLALSAPNHASVDFNPFFQSELLAESSQASPDSTNPSPPHARENTYRQLFRLKAVHIKTIFAVIYIGIEVTVGGFLGGLMLGRIGLMWLNILTIPQVGGHLVVIIYTIHRNHFVPSIIGNAVAVSLIGLVLRPMFPVMLSHSSKVLSRWLLTVCIGWITGIGMVGSADLPFLTGLLSSRFGTASLQPLRFKNGGPMLVTMLVVWVFVPKGVWRVD</sequence>
<name>A0A8H5H2F8_9AGAR</name>
<keyword evidence="2" id="KW-1133">Transmembrane helix</keyword>
<dbReference type="OrthoDB" id="3038640at2759"/>
<feature type="transmembrane region" description="Helical" evidence="2">
    <location>
        <begin position="342"/>
        <end position="363"/>
    </location>
</feature>
<dbReference type="GO" id="GO:0140326">
    <property type="term" value="F:ATPase-coupled intramembrane lipid transporter activity"/>
    <property type="evidence" value="ECO:0007669"/>
    <property type="project" value="TreeGrafter"/>
</dbReference>
<evidence type="ECO:0000313" key="4">
    <source>
        <dbReference type="EMBL" id="KAF5381382.1"/>
    </source>
</evidence>
<feature type="transmembrane region" description="Helical" evidence="2">
    <location>
        <begin position="370"/>
        <end position="390"/>
    </location>
</feature>
<accession>A0A8H5H2F8</accession>
<evidence type="ECO:0000256" key="1">
    <source>
        <dbReference type="SAM" id="MobiDB-lite"/>
    </source>
</evidence>
<feature type="compositionally biased region" description="Basic and acidic residues" evidence="1">
    <location>
        <begin position="73"/>
        <end position="82"/>
    </location>
</feature>
<keyword evidence="5" id="KW-1185">Reference proteome</keyword>